<evidence type="ECO:0000259" key="2">
    <source>
        <dbReference type="Pfam" id="PF18803"/>
    </source>
</evidence>
<reference evidence="3" key="1">
    <citation type="submission" date="2023-03" db="EMBL/GenBank/DDBJ databases">
        <title>Massive genome expansion in bonnet fungi (Mycena s.s.) driven by repeated elements and novel gene families across ecological guilds.</title>
        <authorList>
            <consortium name="Lawrence Berkeley National Laboratory"/>
            <person name="Harder C.B."/>
            <person name="Miyauchi S."/>
            <person name="Viragh M."/>
            <person name="Kuo A."/>
            <person name="Thoen E."/>
            <person name="Andreopoulos B."/>
            <person name="Lu D."/>
            <person name="Skrede I."/>
            <person name="Drula E."/>
            <person name="Henrissat B."/>
            <person name="Morin E."/>
            <person name="Kohler A."/>
            <person name="Barry K."/>
            <person name="LaButti K."/>
            <person name="Morin E."/>
            <person name="Salamov A."/>
            <person name="Lipzen A."/>
            <person name="Mereny Z."/>
            <person name="Hegedus B."/>
            <person name="Baldrian P."/>
            <person name="Stursova M."/>
            <person name="Weitz H."/>
            <person name="Taylor A."/>
            <person name="Grigoriev I.V."/>
            <person name="Nagy L.G."/>
            <person name="Martin F."/>
            <person name="Kauserud H."/>
        </authorList>
    </citation>
    <scope>NUCLEOTIDE SEQUENCE</scope>
    <source>
        <strain evidence="3">CBHHK200</strain>
    </source>
</reference>
<dbReference type="InterPro" id="IPR040521">
    <property type="entry name" value="KDZ"/>
</dbReference>
<comment type="caution">
    <text evidence="3">The sequence shown here is derived from an EMBL/GenBank/DDBJ whole genome shotgun (WGS) entry which is preliminary data.</text>
</comment>
<dbReference type="PANTHER" id="PTHR33096:SF1">
    <property type="entry name" value="CXC1-LIKE CYSTEINE CLUSTER ASSOCIATED WITH KDZ TRANSPOSASES DOMAIN-CONTAINING PROTEIN"/>
    <property type="match status" value="1"/>
</dbReference>
<dbReference type="EMBL" id="JARJCM010000388">
    <property type="protein sequence ID" value="KAJ7017666.1"/>
    <property type="molecule type" value="Genomic_DNA"/>
</dbReference>
<feature type="region of interest" description="Disordered" evidence="1">
    <location>
        <begin position="996"/>
        <end position="1043"/>
    </location>
</feature>
<feature type="region of interest" description="Disordered" evidence="1">
    <location>
        <begin position="844"/>
        <end position="876"/>
    </location>
</feature>
<dbReference type="PANTHER" id="PTHR33096">
    <property type="entry name" value="CXC2 DOMAIN-CONTAINING PROTEIN"/>
    <property type="match status" value="1"/>
</dbReference>
<sequence>MTSPATTFPWYPVLAHQDTQRICCAKPRVSPRTVGCHHTSRLVAVPASPQKKKTSIQFDELLADPEPLESGFHDSGPQFEREGGLDSDVDDDDDGPRELRDSDDPLGQWVRENRADFLEVLLLLEGRGDHRYAHCPTCPRGPDDMPGTAECRCRDCLAGGQLVWTGRFFQKILLKSLGLRIQLGHWEGRRTCTVPERAAGDDFVIVHDHGVHKVGLDFCGCGRGGQKALQLLRAGLFPSTVINPRTAATFEVLDRFELLSYESKSSTFEFYHSLARGDEQYRPEGERNRVDACIGAYLQDRYHEFRRMTREWSNLQMLKRAGCGHNPGGIGATEPGSCALLCPACPHPGKNLPPDWKQQTDKQFLYALFLAMDANFRLKRKDVSTEEKDPGLGDGPVVLLALGYASGVGDLQFGERIAGTELVRFFVSYDIACQWHINIWTRMNSYTREIQIVDDKTFVVFLVPKFHLPAHIEACNIKFSFNLTRYVGQTDGEAPERGWANANPLAGSTREMGPGARRDKLNEHFNDLNWKKTIGLGRALEKKVRKAVPEMVAATRAFEDMERSLRAAGEEGDVEAVEVWTKMATEWEKDAAKPNPFETLRKDDHLAKVRRDLAEEAAARAAEGEEDEGEVVDEMHVTEMIAMGLKLEEHQRTLGFDMAAMGQHPTDDQCRTMVERTSKLRRKIDAWVKHQERFTPRVIALRKREDAARVRTARTQVVPGVKVQDLRLWLPSAIMKVPGARQRKYCTPEIQRYEFRLRVGQAHEALHEIRRQLIVRTHLYKYKDKQSFGVRANTRSKDKIDAVNDRIRRVVAAYRAARVAIVSLGKSLDETGWEVTLKELKEEDVRARPRSSMGDPERQKATRSAGSKVTRRGKKKARRELPLSWIWVVQTQGAVAGEKQEMNEALRIEWAKTRARSLRWTEEVDLLEEEMRRVLQFLTWRAGWWEEQIGRRGLPEGSQREGETAYAARQAAVLIDLRDAFAQKWSGLAELVRKGRAGEEVTDWEWVDEEGEDEDEEEDDEEAAFGPVPQAGRRPVNPTYVDV</sequence>
<gene>
    <name evidence="3" type="ORF">C8F04DRAFT_1200144</name>
</gene>
<name>A0AAD6RZV5_9AGAR</name>
<feature type="compositionally biased region" description="Acidic residues" evidence="1">
    <location>
        <begin position="85"/>
        <end position="95"/>
    </location>
</feature>
<organism evidence="3 4">
    <name type="scientific">Mycena alexandri</name>
    <dbReference type="NCBI Taxonomy" id="1745969"/>
    <lineage>
        <taxon>Eukaryota</taxon>
        <taxon>Fungi</taxon>
        <taxon>Dikarya</taxon>
        <taxon>Basidiomycota</taxon>
        <taxon>Agaricomycotina</taxon>
        <taxon>Agaricomycetes</taxon>
        <taxon>Agaricomycetidae</taxon>
        <taxon>Agaricales</taxon>
        <taxon>Marasmiineae</taxon>
        <taxon>Mycenaceae</taxon>
        <taxon>Mycena</taxon>
    </lineage>
</organism>
<keyword evidence="4" id="KW-1185">Reference proteome</keyword>
<feature type="region of interest" description="Disordered" evidence="1">
    <location>
        <begin position="66"/>
        <end position="105"/>
    </location>
</feature>
<dbReference type="InterPro" id="IPR041457">
    <property type="entry name" value="CxC2_KDZ-assoc"/>
</dbReference>
<dbReference type="AlphaFoldDB" id="A0AAD6RZV5"/>
<dbReference type="Pfam" id="PF18803">
    <property type="entry name" value="CxC2"/>
    <property type="match status" value="1"/>
</dbReference>
<dbReference type="Pfam" id="PF18758">
    <property type="entry name" value="KDZ"/>
    <property type="match status" value="1"/>
</dbReference>
<feature type="domain" description="CxC2-like cysteine cluster KDZ transposase-associated" evidence="2">
    <location>
        <begin position="174"/>
        <end position="276"/>
    </location>
</feature>
<accession>A0AAD6RZV5</accession>
<protein>
    <recommendedName>
        <fullName evidence="2">CxC2-like cysteine cluster KDZ transposase-associated domain-containing protein</fullName>
    </recommendedName>
</protein>
<proteinExistence type="predicted"/>
<evidence type="ECO:0000313" key="3">
    <source>
        <dbReference type="EMBL" id="KAJ7017666.1"/>
    </source>
</evidence>
<feature type="compositionally biased region" description="Acidic residues" evidence="1">
    <location>
        <begin position="1000"/>
        <end position="1023"/>
    </location>
</feature>
<evidence type="ECO:0000313" key="4">
    <source>
        <dbReference type="Proteomes" id="UP001218188"/>
    </source>
</evidence>
<evidence type="ECO:0000256" key="1">
    <source>
        <dbReference type="SAM" id="MobiDB-lite"/>
    </source>
</evidence>
<dbReference type="Proteomes" id="UP001218188">
    <property type="component" value="Unassembled WGS sequence"/>
</dbReference>